<dbReference type="Gene3D" id="1.10.3290.10">
    <property type="entry name" value="Fido-like domain"/>
    <property type="match status" value="1"/>
</dbReference>
<dbReference type="PANTHER" id="PTHR13504:SF38">
    <property type="entry name" value="FIDO DOMAIN-CONTAINING PROTEIN"/>
    <property type="match status" value="1"/>
</dbReference>
<dbReference type="PANTHER" id="PTHR13504">
    <property type="entry name" value="FIDO DOMAIN-CONTAINING PROTEIN DDB_G0283145"/>
    <property type="match status" value="1"/>
</dbReference>
<evidence type="ECO:0000256" key="1">
    <source>
        <dbReference type="PIRSR" id="PIRSR640198-3"/>
    </source>
</evidence>
<evidence type="ECO:0000259" key="2">
    <source>
        <dbReference type="PROSITE" id="PS51459"/>
    </source>
</evidence>
<comment type="caution">
    <text evidence="3">The sequence shown here is derived from an EMBL/GenBank/DDBJ whole genome shotgun (WGS) entry which is preliminary data.</text>
</comment>
<dbReference type="PROSITE" id="PS51459">
    <property type="entry name" value="FIDO"/>
    <property type="match status" value="1"/>
</dbReference>
<dbReference type="Proteomes" id="UP000051984">
    <property type="component" value="Unassembled WGS sequence"/>
</dbReference>
<dbReference type="RefSeq" id="WP_010492953.1">
    <property type="nucleotide sequence ID" value="NZ_AZCT01000031.1"/>
</dbReference>
<dbReference type="InterPro" id="IPR040198">
    <property type="entry name" value="Fido_containing"/>
</dbReference>
<dbReference type="EMBL" id="AZCT01000031">
    <property type="protein sequence ID" value="KRK09626.1"/>
    <property type="molecule type" value="Genomic_DNA"/>
</dbReference>
<organism evidence="3 4">
    <name type="scientific">Lacticaseibacillus zeae DSM 20178 = KCTC 3804</name>
    <dbReference type="NCBI Taxonomy" id="1423816"/>
    <lineage>
        <taxon>Bacteria</taxon>
        <taxon>Bacillati</taxon>
        <taxon>Bacillota</taxon>
        <taxon>Bacilli</taxon>
        <taxon>Lactobacillales</taxon>
        <taxon>Lactobacillaceae</taxon>
        <taxon>Lacticaseibacillus</taxon>
    </lineage>
</organism>
<dbReference type="InterPro" id="IPR003812">
    <property type="entry name" value="Fido"/>
</dbReference>
<dbReference type="AlphaFoldDB" id="A0A0R1EQX2"/>
<evidence type="ECO:0000313" key="3">
    <source>
        <dbReference type="EMBL" id="KRK09626.1"/>
    </source>
</evidence>
<dbReference type="eggNOG" id="COG3177">
    <property type="taxonomic scope" value="Bacteria"/>
</dbReference>
<dbReference type="InterPro" id="IPR036597">
    <property type="entry name" value="Fido-like_dom_sf"/>
</dbReference>
<dbReference type="SUPFAM" id="SSF140931">
    <property type="entry name" value="Fic-like"/>
    <property type="match status" value="1"/>
</dbReference>
<dbReference type="Pfam" id="PF02661">
    <property type="entry name" value="Fic"/>
    <property type="match status" value="1"/>
</dbReference>
<feature type="domain" description="Fido" evidence="2">
    <location>
        <begin position="80"/>
        <end position="214"/>
    </location>
</feature>
<sequence>MFEDKYHLTPRDEKLLFEKNLVSMIYLAGKYENLSTTLLQTKAIVENLTVDGVKPEDVQTVLNLKAAYQFVMRLHNVAEIDTETIKQVNLIVQGAGEPDAGQIRTKSVVVGLTNEDYVPPIPVESNVVQTVNAILHSETSATDKAITLMLTLSRLQVFTDGNKRTAIVVANALMYQANVGLLAVPEKKMHWYLSQLAKYYKTGRIQVIKQWLYDHAVFGINES</sequence>
<accession>A0A0R1EQX2</accession>
<evidence type="ECO:0000313" key="4">
    <source>
        <dbReference type="Proteomes" id="UP000051984"/>
    </source>
</evidence>
<reference evidence="3 4" key="1">
    <citation type="journal article" date="2015" name="Genome Announc.">
        <title>Expanding the biotechnology potential of lactobacilli through comparative genomics of 213 strains and associated genera.</title>
        <authorList>
            <person name="Sun Z."/>
            <person name="Harris H.M."/>
            <person name="McCann A."/>
            <person name="Guo C."/>
            <person name="Argimon S."/>
            <person name="Zhang W."/>
            <person name="Yang X."/>
            <person name="Jeffery I.B."/>
            <person name="Cooney J.C."/>
            <person name="Kagawa T.F."/>
            <person name="Liu W."/>
            <person name="Song Y."/>
            <person name="Salvetti E."/>
            <person name="Wrobel A."/>
            <person name="Rasinkangas P."/>
            <person name="Parkhill J."/>
            <person name="Rea M.C."/>
            <person name="O'Sullivan O."/>
            <person name="Ritari J."/>
            <person name="Douillard F.P."/>
            <person name="Paul Ross R."/>
            <person name="Yang R."/>
            <person name="Briner A.E."/>
            <person name="Felis G.E."/>
            <person name="de Vos W.M."/>
            <person name="Barrangou R."/>
            <person name="Klaenhammer T.R."/>
            <person name="Caufield P.W."/>
            <person name="Cui Y."/>
            <person name="Zhang H."/>
            <person name="O'Toole P.W."/>
        </authorList>
    </citation>
    <scope>NUCLEOTIDE SEQUENCE [LARGE SCALE GENOMIC DNA]</scope>
    <source>
        <strain evidence="3 4">DSM 20178</strain>
    </source>
</reference>
<proteinExistence type="predicted"/>
<name>A0A0R1EQX2_LACZE</name>
<dbReference type="PATRIC" id="fig|1423816.3.peg.2336"/>
<feature type="site" description="Important for autoinhibition of adenylyltransferase activity" evidence="1">
    <location>
        <position position="32"/>
    </location>
</feature>
<protein>
    <recommendedName>
        <fullName evidence="2">Fido domain-containing protein</fullName>
    </recommendedName>
</protein>
<gene>
    <name evidence="3" type="ORF">FD51_GL002254</name>
</gene>